<dbReference type="InterPro" id="IPR008189">
    <property type="entry name" value="rRNA_ssu_MeTfrase_I"/>
</dbReference>
<dbReference type="InterPro" id="IPR018063">
    <property type="entry name" value="SAM_MeTrfase_RsmI_CS"/>
</dbReference>
<comment type="caution">
    <text evidence="9">The sequence shown here is derived from an EMBL/GenBank/DDBJ whole genome shotgun (WGS) entry which is preliminary data.</text>
</comment>
<dbReference type="CDD" id="cd11648">
    <property type="entry name" value="RsmI"/>
    <property type="match status" value="1"/>
</dbReference>
<dbReference type="InterPro" id="IPR014777">
    <property type="entry name" value="4pyrrole_Mease_sub1"/>
</dbReference>
<keyword evidence="5 6" id="KW-0949">S-adenosyl-L-methionine</keyword>
<dbReference type="SUPFAM" id="SSF53790">
    <property type="entry name" value="Tetrapyrrole methylase"/>
    <property type="match status" value="1"/>
</dbReference>
<evidence type="ECO:0000256" key="3">
    <source>
        <dbReference type="ARBA" id="ARBA00022603"/>
    </source>
</evidence>
<protein>
    <recommendedName>
        <fullName evidence="6">Ribosomal RNA small subunit methyltransferase I</fullName>
        <ecNumber evidence="6">2.1.1.198</ecNumber>
    </recommendedName>
    <alternativeName>
        <fullName evidence="6">16S rRNA 2'-O-ribose C1402 methyltransferase</fullName>
    </alternativeName>
    <alternativeName>
        <fullName evidence="6">rRNA (cytidine-2'-O-)-methyltransferase RsmI</fullName>
    </alternativeName>
</protein>
<evidence type="ECO:0000256" key="1">
    <source>
        <dbReference type="ARBA" id="ARBA00022490"/>
    </source>
</evidence>
<feature type="domain" description="Tetrapyrrole methylase" evidence="7">
    <location>
        <begin position="8"/>
        <end position="202"/>
    </location>
</feature>
<dbReference type="InterPro" id="IPR035996">
    <property type="entry name" value="4pyrrol_Methylase_sf"/>
</dbReference>
<dbReference type="GO" id="GO:0070677">
    <property type="term" value="F:rRNA (cytosine-2'-O-)-methyltransferase activity"/>
    <property type="evidence" value="ECO:0007669"/>
    <property type="project" value="UniProtKB-UniRule"/>
</dbReference>
<sequence length="283" mass="29931">MERGRGVLYVVATPIGNLADISERARNTLNAVDLIAAEDTRESGRLLAHLGISARLVSCHEHNAEGCCARVLEALGEGRDVALVSDAGTPLVSDPGYELVNAARAADFTVVPVPGPSALICALSAAGLPSDRFLFLGFPPRGQSQRVALFESLLAEPGTLILYESGKRAVATLRDLAAVLGERRAVVGRELTKRFETFLSATPAALAERLEADAEQRLGELVILVEGQRGEAAPDRAEQERVLRILAEALPLRRAAALAAQITGAKTNALYRLGVELELGGKG</sequence>
<dbReference type="Pfam" id="PF23016">
    <property type="entry name" value="RsmI_C"/>
    <property type="match status" value="1"/>
</dbReference>
<dbReference type="NCBIfam" id="TIGR00096">
    <property type="entry name" value="16S rRNA (cytidine(1402)-2'-O)-methyltransferase"/>
    <property type="match status" value="1"/>
</dbReference>
<keyword evidence="3 6" id="KW-0489">Methyltransferase</keyword>
<dbReference type="FunFam" id="3.30.950.10:FF:000002">
    <property type="entry name" value="Ribosomal RNA small subunit methyltransferase I"/>
    <property type="match status" value="1"/>
</dbReference>
<evidence type="ECO:0000256" key="6">
    <source>
        <dbReference type="HAMAP-Rule" id="MF_01877"/>
    </source>
</evidence>
<dbReference type="InterPro" id="IPR014776">
    <property type="entry name" value="4pyrrole_Mease_sub2"/>
</dbReference>
<dbReference type="RefSeq" id="WP_132228585.1">
    <property type="nucleotide sequence ID" value="NZ_NRRH01000018.1"/>
</dbReference>
<dbReference type="PROSITE" id="PS01296">
    <property type="entry name" value="RSMI"/>
    <property type="match status" value="1"/>
</dbReference>
<dbReference type="HAMAP" id="MF_01877">
    <property type="entry name" value="16SrRNA_methyltr_I"/>
    <property type="match status" value="1"/>
</dbReference>
<dbReference type="InterPro" id="IPR000878">
    <property type="entry name" value="4pyrrol_Mease"/>
</dbReference>
<evidence type="ECO:0000256" key="4">
    <source>
        <dbReference type="ARBA" id="ARBA00022679"/>
    </source>
</evidence>
<proteinExistence type="inferred from homology"/>
<dbReference type="Gene3D" id="3.40.1010.10">
    <property type="entry name" value="Cobalt-precorrin-4 Transmethylase, Domain 1"/>
    <property type="match status" value="1"/>
</dbReference>
<dbReference type="Gene3D" id="3.30.950.10">
    <property type="entry name" value="Methyltransferase, Cobalt-precorrin-4 Transmethylase, Domain 2"/>
    <property type="match status" value="1"/>
</dbReference>
<keyword evidence="4 6" id="KW-0808">Transferase</keyword>
<keyword evidence="1 6" id="KW-0963">Cytoplasm</keyword>
<evidence type="ECO:0000313" key="9">
    <source>
        <dbReference type="EMBL" id="TCW38194.1"/>
    </source>
</evidence>
<dbReference type="AlphaFoldDB" id="A0A4R4AGV6"/>
<evidence type="ECO:0000259" key="8">
    <source>
        <dbReference type="Pfam" id="PF23016"/>
    </source>
</evidence>
<reference evidence="9 10" key="1">
    <citation type="submission" date="2019-03" db="EMBL/GenBank/DDBJ databases">
        <title>Genomic Encyclopedia of Type Strains, Phase IV (KMG-IV): sequencing the most valuable type-strain genomes for metagenomic binning, comparative biology and taxonomic classification.</title>
        <authorList>
            <person name="Goeker M."/>
        </authorList>
    </citation>
    <scope>NUCLEOTIDE SEQUENCE [LARGE SCALE GENOMIC DNA]</scope>
    <source>
        <strain evidence="9 10">DSM 203</strain>
    </source>
</reference>
<organism evidence="9 10">
    <name type="scientific">Marichromatium gracile</name>
    <name type="common">Chromatium gracile</name>
    <dbReference type="NCBI Taxonomy" id="1048"/>
    <lineage>
        <taxon>Bacteria</taxon>
        <taxon>Pseudomonadati</taxon>
        <taxon>Pseudomonadota</taxon>
        <taxon>Gammaproteobacteria</taxon>
        <taxon>Chromatiales</taxon>
        <taxon>Chromatiaceae</taxon>
        <taxon>Marichromatium</taxon>
    </lineage>
</organism>
<comment type="similarity">
    <text evidence="6">Belongs to the methyltransferase superfamily. RsmI family.</text>
</comment>
<keyword evidence="2 6" id="KW-0698">rRNA processing</keyword>
<dbReference type="PANTHER" id="PTHR46111">
    <property type="entry name" value="RIBOSOMAL RNA SMALL SUBUNIT METHYLTRANSFERASE I"/>
    <property type="match status" value="1"/>
</dbReference>
<evidence type="ECO:0000256" key="5">
    <source>
        <dbReference type="ARBA" id="ARBA00022691"/>
    </source>
</evidence>
<gene>
    <name evidence="6" type="primary">rsmI</name>
    <name evidence="9" type="ORF">EDC29_10284</name>
</gene>
<dbReference type="GO" id="GO:0005737">
    <property type="term" value="C:cytoplasm"/>
    <property type="evidence" value="ECO:0007669"/>
    <property type="project" value="UniProtKB-SubCell"/>
</dbReference>
<dbReference type="PANTHER" id="PTHR46111:SF1">
    <property type="entry name" value="RIBOSOMAL RNA SMALL SUBUNIT METHYLTRANSFERASE I"/>
    <property type="match status" value="1"/>
</dbReference>
<feature type="domain" description="RsmI HTH" evidence="8">
    <location>
        <begin position="234"/>
        <end position="277"/>
    </location>
</feature>
<evidence type="ECO:0000256" key="2">
    <source>
        <dbReference type="ARBA" id="ARBA00022552"/>
    </source>
</evidence>
<name>A0A4R4AGV6_MARGR</name>
<dbReference type="PIRSF" id="PIRSF005917">
    <property type="entry name" value="MTase_YraL"/>
    <property type="match status" value="1"/>
</dbReference>
<evidence type="ECO:0000259" key="7">
    <source>
        <dbReference type="Pfam" id="PF00590"/>
    </source>
</evidence>
<accession>A0A4R4AGV6</accession>
<evidence type="ECO:0000313" key="10">
    <source>
        <dbReference type="Proteomes" id="UP000295247"/>
    </source>
</evidence>
<comment type="catalytic activity">
    <reaction evidence="6">
        <text>cytidine(1402) in 16S rRNA + S-adenosyl-L-methionine = 2'-O-methylcytidine(1402) in 16S rRNA + S-adenosyl-L-homocysteine + H(+)</text>
        <dbReference type="Rhea" id="RHEA:42924"/>
        <dbReference type="Rhea" id="RHEA-COMP:10285"/>
        <dbReference type="Rhea" id="RHEA-COMP:10286"/>
        <dbReference type="ChEBI" id="CHEBI:15378"/>
        <dbReference type="ChEBI" id="CHEBI:57856"/>
        <dbReference type="ChEBI" id="CHEBI:59789"/>
        <dbReference type="ChEBI" id="CHEBI:74495"/>
        <dbReference type="ChEBI" id="CHEBI:82748"/>
        <dbReference type="EC" id="2.1.1.198"/>
    </reaction>
</comment>
<dbReference type="FunFam" id="3.40.1010.10:FF:000007">
    <property type="entry name" value="Ribosomal RNA small subunit methyltransferase I"/>
    <property type="match status" value="1"/>
</dbReference>
<dbReference type="EC" id="2.1.1.198" evidence="6"/>
<dbReference type="Pfam" id="PF00590">
    <property type="entry name" value="TP_methylase"/>
    <property type="match status" value="1"/>
</dbReference>
<dbReference type="EMBL" id="SMDC01000002">
    <property type="protein sequence ID" value="TCW38194.1"/>
    <property type="molecule type" value="Genomic_DNA"/>
</dbReference>
<dbReference type="InterPro" id="IPR053910">
    <property type="entry name" value="RsmI_HTH"/>
</dbReference>
<comment type="function">
    <text evidence="6">Catalyzes the 2'-O-methylation of the ribose of cytidine 1402 (C1402) in 16S rRNA.</text>
</comment>
<dbReference type="Proteomes" id="UP000295247">
    <property type="component" value="Unassembled WGS sequence"/>
</dbReference>
<comment type="subcellular location">
    <subcellularLocation>
        <location evidence="6">Cytoplasm</location>
    </subcellularLocation>
</comment>